<name>A0ABP3L695_9ACTN</name>
<evidence type="ECO:0000256" key="2">
    <source>
        <dbReference type="ARBA" id="ARBA00010752"/>
    </source>
</evidence>
<organism evidence="10 11">
    <name type="scientific">Streptomyces stramineus</name>
    <dbReference type="NCBI Taxonomy" id="173861"/>
    <lineage>
        <taxon>Bacteria</taxon>
        <taxon>Bacillati</taxon>
        <taxon>Actinomycetota</taxon>
        <taxon>Actinomycetes</taxon>
        <taxon>Kitasatosporales</taxon>
        <taxon>Streptomycetaceae</taxon>
        <taxon>Streptomyces</taxon>
    </lineage>
</organism>
<dbReference type="SUPFAM" id="SSF55979">
    <property type="entry name" value="DNA clamp"/>
    <property type="match status" value="2"/>
</dbReference>
<dbReference type="SMART" id="SM00480">
    <property type="entry name" value="POL3Bc"/>
    <property type="match status" value="1"/>
</dbReference>
<keyword evidence="11" id="KW-1185">Reference proteome</keyword>
<dbReference type="SUPFAM" id="SSF46955">
    <property type="entry name" value="Putative DNA-binding domain"/>
    <property type="match status" value="1"/>
</dbReference>
<comment type="subcellular location">
    <subcellularLocation>
        <location evidence="1">Cytoplasm</location>
    </subcellularLocation>
</comment>
<dbReference type="PANTHER" id="PTHR30478">
    <property type="entry name" value="DNA POLYMERASE III SUBUNIT BETA"/>
    <property type="match status" value="1"/>
</dbReference>
<dbReference type="SMART" id="SM00422">
    <property type="entry name" value="HTH_MERR"/>
    <property type="match status" value="1"/>
</dbReference>
<dbReference type="PROSITE" id="PS50937">
    <property type="entry name" value="HTH_MERR_2"/>
    <property type="match status" value="1"/>
</dbReference>
<evidence type="ECO:0000256" key="7">
    <source>
        <dbReference type="ARBA" id="ARBA00022932"/>
    </source>
</evidence>
<comment type="caution">
    <text evidence="10">The sequence shown here is derived from an EMBL/GenBank/DDBJ whole genome shotgun (WGS) entry which is preliminary data.</text>
</comment>
<dbReference type="PANTHER" id="PTHR30478:SF0">
    <property type="entry name" value="BETA SLIDING CLAMP"/>
    <property type="match status" value="1"/>
</dbReference>
<keyword evidence="7" id="KW-0239">DNA-directed DNA polymerase</keyword>
<comment type="similarity">
    <text evidence="2">Belongs to the beta sliding clamp family.</text>
</comment>
<evidence type="ECO:0000256" key="4">
    <source>
        <dbReference type="ARBA" id="ARBA00022679"/>
    </source>
</evidence>
<evidence type="ECO:0000259" key="9">
    <source>
        <dbReference type="PROSITE" id="PS50937"/>
    </source>
</evidence>
<dbReference type="InterPro" id="IPR009061">
    <property type="entry name" value="DNA-bd_dom_put_sf"/>
</dbReference>
<sequence length="352" mass="36704">MSISTFARRVGIAPSALRFYDDCRILRPARVDAATGYRSYSPGQEARARLLGSLREAGLPLAEVALVLDGPEETGREVLELHLGRMRERTEAARAAVAAALRALSGTPEDAPARVRLSGAELAGAIRQVVPAAAPDAEYPVLGCVLVEADEGEVRLVATDRYRLSVRVLQPLEPAGPPAAVLVPADALVELGQWAARSAEVTLETGPDGCRLTSAAGARELPTMAGEFPMYREVLAAMAPPAHRVIVSRTALRDAAGAFGETPAVTLAFGRDEVTVAPHGGTAATVLPAICQDGPAPLIGFDPAVLAAALETSVGPDVLLEIASVTTPVVVRSADQGSFTTLVMPVALEYVR</sequence>
<dbReference type="InterPro" id="IPR022637">
    <property type="entry name" value="DNA_polIII_beta_cen"/>
</dbReference>
<keyword evidence="6" id="KW-0235">DNA replication</keyword>
<gene>
    <name evidence="10" type="ORF">GCM10009544_60490</name>
</gene>
<dbReference type="Gene3D" id="1.10.1660.10">
    <property type="match status" value="1"/>
</dbReference>
<dbReference type="InterPro" id="IPR001001">
    <property type="entry name" value="DNA_polIII_beta"/>
</dbReference>
<feature type="domain" description="HTH merR-type" evidence="9">
    <location>
        <begin position="1"/>
        <end position="70"/>
    </location>
</feature>
<reference evidence="11" key="1">
    <citation type="journal article" date="2019" name="Int. J. Syst. Evol. Microbiol.">
        <title>The Global Catalogue of Microorganisms (GCM) 10K type strain sequencing project: providing services to taxonomists for standard genome sequencing and annotation.</title>
        <authorList>
            <consortium name="The Broad Institute Genomics Platform"/>
            <consortium name="The Broad Institute Genome Sequencing Center for Infectious Disease"/>
            <person name="Wu L."/>
            <person name="Ma J."/>
        </authorList>
    </citation>
    <scope>NUCLEOTIDE SEQUENCE [LARGE SCALE GENOMIC DNA]</scope>
    <source>
        <strain evidence="11">JCM 10649</strain>
    </source>
</reference>
<evidence type="ECO:0000256" key="3">
    <source>
        <dbReference type="ARBA" id="ARBA00022490"/>
    </source>
</evidence>
<keyword evidence="8" id="KW-0238">DNA-binding</keyword>
<dbReference type="Gene3D" id="3.10.150.10">
    <property type="entry name" value="DNA Polymerase III, subunit A, domain 2"/>
    <property type="match status" value="2"/>
</dbReference>
<dbReference type="CDD" id="cd00140">
    <property type="entry name" value="beta_clamp"/>
    <property type="match status" value="1"/>
</dbReference>
<evidence type="ECO:0000313" key="10">
    <source>
        <dbReference type="EMBL" id="GAA0491688.1"/>
    </source>
</evidence>
<evidence type="ECO:0000256" key="5">
    <source>
        <dbReference type="ARBA" id="ARBA00022695"/>
    </source>
</evidence>
<protein>
    <submittedName>
        <fullName evidence="10">MerR family transcriptional regulator</fullName>
    </submittedName>
</protein>
<proteinExistence type="inferred from homology"/>
<dbReference type="Pfam" id="PF13411">
    <property type="entry name" value="MerR_1"/>
    <property type="match status" value="1"/>
</dbReference>
<evidence type="ECO:0000313" key="11">
    <source>
        <dbReference type="Proteomes" id="UP001499895"/>
    </source>
</evidence>
<dbReference type="InterPro" id="IPR046938">
    <property type="entry name" value="DNA_clamp_sf"/>
</dbReference>
<dbReference type="InterPro" id="IPR000551">
    <property type="entry name" value="MerR-type_HTH_dom"/>
</dbReference>
<evidence type="ECO:0000256" key="8">
    <source>
        <dbReference type="ARBA" id="ARBA00023125"/>
    </source>
</evidence>
<keyword evidence="4" id="KW-0808">Transferase</keyword>
<dbReference type="Pfam" id="PF02767">
    <property type="entry name" value="DNA_pol3_beta_2"/>
    <property type="match status" value="1"/>
</dbReference>
<evidence type="ECO:0000256" key="6">
    <source>
        <dbReference type="ARBA" id="ARBA00022705"/>
    </source>
</evidence>
<accession>A0ABP3L695</accession>
<evidence type="ECO:0000256" key="1">
    <source>
        <dbReference type="ARBA" id="ARBA00004496"/>
    </source>
</evidence>
<keyword evidence="3" id="KW-0963">Cytoplasm</keyword>
<dbReference type="Proteomes" id="UP001499895">
    <property type="component" value="Unassembled WGS sequence"/>
</dbReference>
<keyword evidence="5" id="KW-0548">Nucleotidyltransferase</keyword>
<dbReference type="EMBL" id="BAAAHB010000123">
    <property type="protein sequence ID" value="GAA0491688.1"/>
    <property type="molecule type" value="Genomic_DNA"/>
</dbReference>